<evidence type="ECO:0000256" key="9">
    <source>
        <dbReference type="ARBA" id="ARBA00058688"/>
    </source>
</evidence>
<dbReference type="GO" id="GO:0019843">
    <property type="term" value="F:rRNA binding"/>
    <property type="evidence" value="ECO:0007669"/>
    <property type="project" value="UniProtKB-UniRule"/>
</dbReference>
<evidence type="ECO:0000256" key="5">
    <source>
        <dbReference type="ARBA" id="ARBA00022884"/>
    </source>
</evidence>
<comment type="caution">
    <text evidence="13">The sequence shown here is derived from an EMBL/GenBank/DDBJ whole genome shotgun (WGS) entry which is preliminary data.</text>
</comment>
<evidence type="ECO:0000256" key="3">
    <source>
        <dbReference type="ARBA" id="ARBA00011838"/>
    </source>
</evidence>
<dbReference type="InterPro" id="IPR005825">
    <property type="entry name" value="Ribosomal_uL24_CS"/>
</dbReference>
<keyword evidence="4 10" id="KW-0699">rRNA-binding</keyword>
<dbReference type="Proteomes" id="UP000623172">
    <property type="component" value="Unassembled WGS sequence"/>
</dbReference>
<feature type="domain" description="KOW" evidence="12">
    <location>
        <begin position="9"/>
        <end position="36"/>
    </location>
</feature>
<sequence>MTRAIKKLHVKKGDVVMVVSGKDAGTKGKVMTVFPKTGKIIVEGVSVATHHIKPRGMGQAGGRIEKETPIYASKVMLYCDHCKKPTRIGHRFLDDGKKVRVCKKCGETLDN</sequence>
<dbReference type="InterPro" id="IPR014722">
    <property type="entry name" value="Rib_uL2_dom2"/>
</dbReference>
<accession>A0A926D675</accession>
<protein>
    <recommendedName>
        <fullName evidence="8 10">Large ribosomal subunit protein uL24</fullName>
    </recommendedName>
</protein>
<evidence type="ECO:0000256" key="6">
    <source>
        <dbReference type="ARBA" id="ARBA00022980"/>
    </source>
</evidence>
<evidence type="ECO:0000259" key="12">
    <source>
        <dbReference type="SMART" id="SM00739"/>
    </source>
</evidence>
<dbReference type="AlphaFoldDB" id="A0A926D675"/>
<keyword evidence="7 10" id="KW-0687">Ribonucleoprotein</keyword>
<proteinExistence type="inferred from homology"/>
<evidence type="ECO:0000256" key="4">
    <source>
        <dbReference type="ARBA" id="ARBA00022730"/>
    </source>
</evidence>
<dbReference type="GO" id="GO:0003735">
    <property type="term" value="F:structural constituent of ribosome"/>
    <property type="evidence" value="ECO:0007669"/>
    <property type="project" value="InterPro"/>
</dbReference>
<gene>
    <name evidence="10" type="primary">rplX</name>
    <name evidence="13" type="ORF">H8696_07015</name>
</gene>
<reference evidence="13" key="1">
    <citation type="submission" date="2020-08" db="EMBL/GenBank/DDBJ databases">
        <title>Genome public.</title>
        <authorList>
            <person name="Liu C."/>
            <person name="Sun Q."/>
        </authorList>
    </citation>
    <scope>NUCLEOTIDE SEQUENCE</scope>
    <source>
        <strain evidence="13">NSJ-53</strain>
    </source>
</reference>
<dbReference type="RefSeq" id="WP_249316220.1">
    <property type="nucleotide sequence ID" value="NZ_JACRSR010000002.1"/>
</dbReference>
<comment type="function">
    <text evidence="1 10">One of two assembly initiator proteins, it binds directly to the 5'-end of the 23S rRNA, where it nucleates assembly of the 50S subunit.</text>
</comment>
<comment type="similarity">
    <text evidence="2 10 11">Belongs to the universal ribosomal protein uL24 family.</text>
</comment>
<comment type="subunit">
    <text evidence="3 10">Part of the 50S ribosomal subunit.</text>
</comment>
<dbReference type="SUPFAM" id="SSF50104">
    <property type="entry name" value="Translation proteins SH3-like domain"/>
    <property type="match status" value="1"/>
</dbReference>
<dbReference type="GO" id="GO:0005840">
    <property type="term" value="C:ribosome"/>
    <property type="evidence" value="ECO:0007669"/>
    <property type="project" value="UniProtKB-KW"/>
</dbReference>
<evidence type="ECO:0000313" key="14">
    <source>
        <dbReference type="Proteomes" id="UP000623172"/>
    </source>
</evidence>
<dbReference type="CDD" id="cd06089">
    <property type="entry name" value="KOW_RPL26"/>
    <property type="match status" value="1"/>
</dbReference>
<evidence type="ECO:0000256" key="8">
    <source>
        <dbReference type="ARBA" id="ARBA00035206"/>
    </source>
</evidence>
<dbReference type="Pfam" id="PF00467">
    <property type="entry name" value="KOW"/>
    <property type="match status" value="1"/>
</dbReference>
<dbReference type="Gene3D" id="2.30.30.30">
    <property type="match status" value="1"/>
</dbReference>
<keyword evidence="6 10" id="KW-0689">Ribosomal protein</keyword>
<dbReference type="EMBL" id="JACRSR010000002">
    <property type="protein sequence ID" value="MBC8531599.1"/>
    <property type="molecule type" value="Genomic_DNA"/>
</dbReference>
<evidence type="ECO:0000256" key="2">
    <source>
        <dbReference type="ARBA" id="ARBA00010618"/>
    </source>
</evidence>
<evidence type="ECO:0000313" key="13">
    <source>
        <dbReference type="EMBL" id="MBC8531599.1"/>
    </source>
</evidence>
<dbReference type="InterPro" id="IPR041988">
    <property type="entry name" value="Ribosomal_uL24_KOW"/>
</dbReference>
<dbReference type="PROSITE" id="PS01108">
    <property type="entry name" value="RIBOSOMAL_L24"/>
    <property type="match status" value="1"/>
</dbReference>
<dbReference type="InterPro" id="IPR005824">
    <property type="entry name" value="KOW"/>
</dbReference>
<dbReference type="FunFam" id="2.30.30.30:FF:000004">
    <property type="entry name" value="50S ribosomal protein L24"/>
    <property type="match status" value="1"/>
</dbReference>
<dbReference type="GO" id="GO:1990904">
    <property type="term" value="C:ribonucleoprotein complex"/>
    <property type="evidence" value="ECO:0007669"/>
    <property type="project" value="UniProtKB-KW"/>
</dbReference>
<dbReference type="GO" id="GO:0006412">
    <property type="term" value="P:translation"/>
    <property type="evidence" value="ECO:0007669"/>
    <property type="project" value="UniProtKB-UniRule"/>
</dbReference>
<dbReference type="PANTHER" id="PTHR12903">
    <property type="entry name" value="MITOCHONDRIAL RIBOSOMAL PROTEIN L24"/>
    <property type="match status" value="1"/>
</dbReference>
<dbReference type="Pfam" id="PF17136">
    <property type="entry name" value="ribosomal_L24"/>
    <property type="match status" value="1"/>
</dbReference>
<keyword evidence="14" id="KW-1185">Reference proteome</keyword>
<keyword evidence="5 10" id="KW-0694">RNA-binding</keyword>
<comment type="function">
    <text evidence="9 10">One of the proteins that surrounds the polypeptide exit tunnel on the outside of the subunit.</text>
</comment>
<dbReference type="SMART" id="SM00739">
    <property type="entry name" value="KOW"/>
    <property type="match status" value="1"/>
</dbReference>
<evidence type="ECO:0000256" key="11">
    <source>
        <dbReference type="RuleBase" id="RU003477"/>
    </source>
</evidence>
<evidence type="ECO:0000256" key="1">
    <source>
        <dbReference type="ARBA" id="ARBA00004072"/>
    </source>
</evidence>
<dbReference type="HAMAP" id="MF_01326_B">
    <property type="entry name" value="Ribosomal_uL24_B"/>
    <property type="match status" value="1"/>
</dbReference>
<dbReference type="InterPro" id="IPR057264">
    <property type="entry name" value="Ribosomal_uL24_C"/>
</dbReference>
<name>A0A926D675_9FIRM</name>
<dbReference type="NCBIfam" id="TIGR01079">
    <property type="entry name" value="rplX_bact"/>
    <property type="match status" value="1"/>
</dbReference>
<dbReference type="InterPro" id="IPR008991">
    <property type="entry name" value="Translation_prot_SH3-like_sf"/>
</dbReference>
<dbReference type="InterPro" id="IPR003256">
    <property type="entry name" value="Ribosomal_uL24"/>
</dbReference>
<organism evidence="13 14">
    <name type="scientific">Gehongia tenuis</name>
    <dbReference type="NCBI Taxonomy" id="2763655"/>
    <lineage>
        <taxon>Bacteria</taxon>
        <taxon>Bacillati</taxon>
        <taxon>Bacillota</taxon>
        <taxon>Clostridia</taxon>
        <taxon>Christensenellales</taxon>
        <taxon>Christensenellaceae</taxon>
        <taxon>Gehongia</taxon>
    </lineage>
</organism>
<evidence type="ECO:0000256" key="7">
    <source>
        <dbReference type="ARBA" id="ARBA00023274"/>
    </source>
</evidence>
<evidence type="ECO:0000256" key="10">
    <source>
        <dbReference type="HAMAP-Rule" id="MF_01326"/>
    </source>
</evidence>